<evidence type="ECO:0000256" key="3">
    <source>
        <dbReference type="ARBA" id="ARBA00022833"/>
    </source>
</evidence>
<evidence type="ECO:0000256" key="5">
    <source>
        <dbReference type="ARBA" id="ARBA00023163"/>
    </source>
</evidence>
<dbReference type="GO" id="GO:0003677">
    <property type="term" value="F:DNA binding"/>
    <property type="evidence" value="ECO:0007669"/>
    <property type="project" value="InterPro"/>
</dbReference>
<name>A0A9W3D9Y6_RAPSA</name>
<dbReference type="RefSeq" id="XP_056860671.1">
    <property type="nucleotide sequence ID" value="XM_057004691.1"/>
</dbReference>
<dbReference type="InterPro" id="IPR036236">
    <property type="entry name" value="Znf_C2H2_sf"/>
</dbReference>
<gene>
    <name evidence="9" type="primary">LOC108843937</name>
</gene>
<keyword evidence="8" id="KW-1185">Reference proteome</keyword>
<evidence type="ECO:0000256" key="6">
    <source>
        <dbReference type="PROSITE-ProRule" id="PRU00027"/>
    </source>
</evidence>
<dbReference type="GO" id="GO:0008270">
    <property type="term" value="F:zinc ion binding"/>
    <property type="evidence" value="ECO:0007669"/>
    <property type="project" value="UniProtKB-KW"/>
</dbReference>
<reference evidence="9" key="2">
    <citation type="submission" date="2025-08" db="UniProtKB">
        <authorList>
            <consortium name="RefSeq"/>
        </authorList>
    </citation>
    <scope>IDENTIFICATION</scope>
    <source>
        <tissue evidence="9">Leaf</tissue>
    </source>
</reference>
<dbReference type="InterPro" id="IPR052035">
    <property type="entry name" value="ZnF_BED_domain_contain"/>
</dbReference>
<dbReference type="SUPFAM" id="SSF57667">
    <property type="entry name" value="beta-beta-alpha zinc fingers"/>
    <property type="match status" value="1"/>
</dbReference>
<evidence type="ECO:0000313" key="8">
    <source>
        <dbReference type="Proteomes" id="UP000504610"/>
    </source>
</evidence>
<keyword evidence="1" id="KW-0479">Metal-binding</keyword>
<dbReference type="SUPFAM" id="SSF53098">
    <property type="entry name" value="Ribonuclease H-like"/>
    <property type="match status" value="1"/>
</dbReference>
<organism evidence="8 9">
    <name type="scientific">Raphanus sativus</name>
    <name type="common">Radish</name>
    <name type="synonym">Raphanus raphanistrum var. sativus</name>
    <dbReference type="NCBI Taxonomy" id="3726"/>
    <lineage>
        <taxon>Eukaryota</taxon>
        <taxon>Viridiplantae</taxon>
        <taxon>Streptophyta</taxon>
        <taxon>Embryophyta</taxon>
        <taxon>Tracheophyta</taxon>
        <taxon>Spermatophyta</taxon>
        <taxon>Magnoliopsida</taxon>
        <taxon>eudicotyledons</taxon>
        <taxon>Gunneridae</taxon>
        <taxon>Pentapetalae</taxon>
        <taxon>rosids</taxon>
        <taxon>malvids</taxon>
        <taxon>Brassicales</taxon>
        <taxon>Brassicaceae</taxon>
        <taxon>Brassiceae</taxon>
        <taxon>Raphanus</taxon>
    </lineage>
</organism>
<sequence>MASSSFNNQQTDVAMECEDQEYQETSAYPNVTSGEASQANKGKKLVVPRSQVWEHFTRTKETRDKCTCHHCHKIFSCASKSGTSNLKQHLNICKEHQSWLSGQTKNQQKIGKEGNLKLSRVSETVFKEACNELVVLAELPLAFIESKAFKHFCDKVNLYQPHSRRTATRNIVEMFVKKKAALKNLLQTSKQRVSLTTDIWTAQVTGASYMVITAHFIDQSWQLNKLIIGFKYVVDHKGQTIANVLLACLEDWGIEKLFCITSSRLTTLVTEVWVLKFDA</sequence>
<dbReference type="SMART" id="SM00614">
    <property type="entry name" value="ZnF_BED"/>
    <property type="match status" value="1"/>
</dbReference>
<dbReference type="PANTHER" id="PTHR46481">
    <property type="entry name" value="ZINC FINGER BED DOMAIN-CONTAINING PROTEIN 4"/>
    <property type="match status" value="1"/>
</dbReference>
<dbReference type="InterPro" id="IPR003656">
    <property type="entry name" value="Znf_BED"/>
</dbReference>
<dbReference type="InterPro" id="IPR012337">
    <property type="entry name" value="RNaseH-like_sf"/>
</dbReference>
<dbReference type="Proteomes" id="UP000504610">
    <property type="component" value="Chromosome 3"/>
</dbReference>
<proteinExistence type="predicted"/>
<evidence type="ECO:0000313" key="9">
    <source>
        <dbReference type="RefSeq" id="XP_056860671.1"/>
    </source>
</evidence>
<dbReference type="PANTHER" id="PTHR46481:SF2">
    <property type="entry name" value="BED-TYPE DOMAIN-CONTAINING PROTEIN"/>
    <property type="match status" value="1"/>
</dbReference>
<reference evidence="8" key="1">
    <citation type="journal article" date="2019" name="Database">
        <title>The radish genome database (RadishGD): an integrated information resource for radish genomics.</title>
        <authorList>
            <person name="Yu H.J."/>
            <person name="Baek S."/>
            <person name="Lee Y.J."/>
            <person name="Cho A."/>
            <person name="Mun J.H."/>
        </authorList>
    </citation>
    <scope>NUCLEOTIDE SEQUENCE [LARGE SCALE GENOMIC DNA]</scope>
    <source>
        <strain evidence="8">cv. WK10039</strain>
    </source>
</reference>
<dbReference type="PROSITE" id="PS50808">
    <property type="entry name" value="ZF_BED"/>
    <property type="match status" value="1"/>
</dbReference>
<evidence type="ECO:0000256" key="2">
    <source>
        <dbReference type="ARBA" id="ARBA00022771"/>
    </source>
</evidence>
<dbReference type="AlphaFoldDB" id="A0A9W3D9Y6"/>
<keyword evidence="4" id="KW-0805">Transcription regulation</keyword>
<keyword evidence="2 6" id="KW-0863">Zinc-finger</keyword>
<evidence type="ECO:0000256" key="4">
    <source>
        <dbReference type="ARBA" id="ARBA00023015"/>
    </source>
</evidence>
<evidence type="ECO:0000259" key="7">
    <source>
        <dbReference type="PROSITE" id="PS50808"/>
    </source>
</evidence>
<protein>
    <submittedName>
        <fullName evidence="9">AC transposase</fullName>
    </submittedName>
</protein>
<accession>A0A9W3D9Y6</accession>
<dbReference type="GeneID" id="108843937"/>
<dbReference type="KEGG" id="rsz:108843937"/>
<feature type="domain" description="BED-type" evidence="7">
    <location>
        <begin position="47"/>
        <end position="103"/>
    </location>
</feature>
<dbReference type="Pfam" id="PF02892">
    <property type="entry name" value="zf-BED"/>
    <property type="match status" value="1"/>
</dbReference>
<dbReference type="OrthoDB" id="1745426at2759"/>
<evidence type="ECO:0000256" key="1">
    <source>
        <dbReference type="ARBA" id="ARBA00022723"/>
    </source>
</evidence>
<keyword evidence="5" id="KW-0804">Transcription</keyword>
<keyword evidence="3" id="KW-0862">Zinc</keyword>